<dbReference type="SUPFAM" id="SSF46689">
    <property type="entry name" value="Homeodomain-like"/>
    <property type="match status" value="1"/>
</dbReference>
<dbReference type="EMBL" id="JGZI01000006">
    <property type="protein sequence ID" value="KFI83600.1"/>
    <property type="molecule type" value="Genomic_DNA"/>
</dbReference>
<dbReference type="GeneID" id="98299522"/>
<dbReference type="PANTHER" id="PTHR43479">
    <property type="entry name" value="ACREF/ENVCD OPERON REPRESSOR-RELATED"/>
    <property type="match status" value="1"/>
</dbReference>
<dbReference type="PANTHER" id="PTHR43479:SF11">
    <property type="entry name" value="ACREF_ENVCD OPERON REPRESSOR-RELATED"/>
    <property type="match status" value="1"/>
</dbReference>
<dbReference type="eggNOG" id="COG1309">
    <property type="taxonomic scope" value="Bacteria"/>
</dbReference>
<dbReference type="InterPro" id="IPR009057">
    <property type="entry name" value="Homeodomain-like_sf"/>
</dbReference>
<reference evidence="4 5" key="1">
    <citation type="submission" date="2014-03" db="EMBL/GenBank/DDBJ databases">
        <title>Genomics of Bifidobacteria.</title>
        <authorList>
            <person name="Ventura M."/>
            <person name="Milani C."/>
            <person name="Lugli G.A."/>
        </authorList>
    </citation>
    <scope>NUCLEOTIDE SEQUENCE [LARGE SCALE GENOMIC DNA]</scope>
    <source>
        <strain evidence="4 5">LMG 21775</strain>
    </source>
</reference>
<evidence type="ECO:0000256" key="1">
    <source>
        <dbReference type="ARBA" id="ARBA00023125"/>
    </source>
</evidence>
<accession>A0A087CK00</accession>
<feature type="DNA-binding region" description="H-T-H motif" evidence="2">
    <location>
        <begin position="36"/>
        <end position="55"/>
    </location>
</feature>
<evidence type="ECO:0000313" key="5">
    <source>
        <dbReference type="Proteomes" id="UP000029050"/>
    </source>
</evidence>
<proteinExistence type="predicted"/>
<sequence>MLRTVLDPDRRRQRTQQAIFDAFAGLFAVENYSDITVQQIIREANIGRSTFYDHYQSKEDLLDDLCVDMFHHVASPRPSTLQDHGFEQRPGELMPALTHLLFHLREDNARLRGLLTGTSSGLFLKKIKPYLHALVKDELRADQHCYLCDEVPEDFLINHIVGCFTTAVDWWASHDFKESPITLNSYLCTLLPAEITAGEHTSIHKK</sequence>
<dbReference type="STRING" id="218140.BPSY_0292"/>
<dbReference type="InterPro" id="IPR001647">
    <property type="entry name" value="HTH_TetR"/>
</dbReference>
<dbReference type="Proteomes" id="UP000029050">
    <property type="component" value="Unassembled WGS sequence"/>
</dbReference>
<dbReference type="InterPro" id="IPR050624">
    <property type="entry name" value="HTH-type_Tx_Regulator"/>
</dbReference>
<dbReference type="GO" id="GO:0003677">
    <property type="term" value="F:DNA binding"/>
    <property type="evidence" value="ECO:0007669"/>
    <property type="project" value="UniProtKB-UniRule"/>
</dbReference>
<dbReference type="AlphaFoldDB" id="A0A087CK00"/>
<dbReference type="Pfam" id="PF00440">
    <property type="entry name" value="TetR_N"/>
    <property type="match status" value="1"/>
</dbReference>
<keyword evidence="5" id="KW-1185">Reference proteome</keyword>
<dbReference type="Gene3D" id="1.10.357.10">
    <property type="entry name" value="Tetracycline Repressor, domain 2"/>
    <property type="match status" value="1"/>
</dbReference>
<feature type="domain" description="HTH tetR-type" evidence="3">
    <location>
        <begin position="13"/>
        <end position="73"/>
    </location>
</feature>
<organism evidence="4 5">
    <name type="scientific">Bifidobacterium psychraerophilum</name>
    <dbReference type="NCBI Taxonomy" id="218140"/>
    <lineage>
        <taxon>Bacteria</taxon>
        <taxon>Bacillati</taxon>
        <taxon>Actinomycetota</taxon>
        <taxon>Actinomycetes</taxon>
        <taxon>Bifidobacteriales</taxon>
        <taxon>Bifidobacteriaceae</taxon>
        <taxon>Bifidobacterium</taxon>
    </lineage>
</organism>
<name>A0A087CK00_9BIFI</name>
<evidence type="ECO:0000259" key="3">
    <source>
        <dbReference type="PROSITE" id="PS50977"/>
    </source>
</evidence>
<dbReference type="RefSeq" id="WP_051921425.1">
    <property type="nucleotide sequence ID" value="NZ_JGZI01000006.1"/>
</dbReference>
<dbReference type="OrthoDB" id="3193022at2"/>
<dbReference type="PROSITE" id="PS50977">
    <property type="entry name" value="HTH_TETR_2"/>
    <property type="match status" value="1"/>
</dbReference>
<keyword evidence="1 2" id="KW-0238">DNA-binding</keyword>
<gene>
    <name evidence="4" type="ORF">BPSY_0292</name>
</gene>
<dbReference type="PRINTS" id="PR00455">
    <property type="entry name" value="HTHTETR"/>
</dbReference>
<evidence type="ECO:0000256" key="2">
    <source>
        <dbReference type="PROSITE-ProRule" id="PRU00335"/>
    </source>
</evidence>
<dbReference type="InterPro" id="IPR039532">
    <property type="entry name" value="TetR_C_Firmicutes"/>
</dbReference>
<comment type="caution">
    <text evidence="4">The sequence shown here is derived from an EMBL/GenBank/DDBJ whole genome shotgun (WGS) entry which is preliminary data.</text>
</comment>
<dbReference type="Pfam" id="PF14278">
    <property type="entry name" value="TetR_C_8"/>
    <property type="match status" value="1"/>
</dbReference>
<evidence type="ECO:0000313" key="4">
    <source>
        <dbReference type="EMBL" id="KFI83600.1"/>
    </source>
</evidence>
<protein>
    <submittedName>
        <fullName evidence="4">TetR family transcriptional regulator</fullName>
    </submittedName>
</protein>